<dbReference type="OrthoDB" id="6614320at2759"/>
<dbReference type="PANTHER" id="PTHR34153">
    <property type="entry name" value="SI:CH211-262H13.3-RELATED-RELATED"/>
    <property type="match status" value="1"/>
</dbReference>
<evidence type="ECO:0000259" key="1">
    <source>
        <dbReference type="Pfam" id="PF16064"/>
    </source>
</evidence>
<dbReference type="Proteomes" id="UP000410492">
    <property type="component" value="Unassembled WGS sequence"/>
</dbReference>
<dbReference type="EMBL" id="CAACVG010007439">
    <property type="protein sequence ID" value="VEN45439.1"/>
    <property type="molecule type" value="Genomic_DNA"/>
</dbReference>
<evidence type="ECO:0000313" key="3">
    <source>
        <dbReference type="Proteomes" id="UP000410492"/>
    </source>
</evidence>
<name>A0A653CCL3_CALMS</name>
<dbReference type="Pfam" id="PF16064">
    <property type="entry name" value="DUF4806"/>
    <property type="match status" value="1"/>
</dbReference>
<dbReference type="PANTHER" id="PTHR34153:SF2">
    <property type="entry name" value="SI:CH211-262H13.3-RELATED"/>
    <property type="match status" value="1"/>
</dbReference>
<organism evidence="2 3">
    <name type="scientific">Callosobruchus maculatus</name>
    <name type="common">Southern cowpea weevil</name>
    <name type="synonym">Pulse bruchid</name>
    <dbReference type="NCBI Taxonomy" id="64391"/>
    <lineage>
        <taxon>Eukaryota</taxon>
        <taxon>Metazoa</taxon>
        <taxon>Ecdysozoa</taxon>
        <taxon>Arthropoda</taxon>
        <taxon>Hexapoda</taxon>
        <taxon>Insecta</taxon>
        <taxon>Pterygota</taxon>
        <taxon>Neoptera</taxon>
        <taxon>Endopterygota</taxon>
        <taxon>Coleoptera</taxon>
        <taxon>Polyphaga</taxon>
        <taxon>Cucujiformia</taxon>
        <taxon>Chrysomeloidea</taxon>
        <taxon>Chrysomelidae</taxon>
        <taxon>Bruchinae</taxon>
        <taxon>Bruchini</taxon>
        <taxon>Callosobruchus</taxon>
    </lineage>
</organism>
<feature type="domain" description="DUF4806" evidence="1">
    <location>
        <begin position="5"/>
        <end position="76"/>
    </location>
</feature>
<gene>
    <name evidence="2" type="ORF">CALMAC_LOCUS7888</name>
</gene>
<sequence length="123" mass="14120">MLQLFPLRTQESLSQLEAFLNNSDNMVALAKELSKMGGDSAKELAKKILYRCLTNELGQEFSWEGAKGKRPFKNLLLSQAVLKAVRFNKRTCQTDEDETIKTVKLWLVRAKDRVKNSLMKQEK</sequence>
<protein>
    <recommendedName>
        <fullName evidence="1">DUF4806 domain-containing protein</fullName>
    </recommendedName>
</protein>
<proteinExistence type="predicted"/>
<dbReference type="InterPro" id="IPR032071">
    <property type="entry name" value="DUF4806"/>
</dbReference>
<keyword evidence="3" id="KW-1185">Reference proteome</keyword>
<reference evidence="2 3" key="1">
    <citation type="submission" date="2019-01" db="EMBL/GenBank/DDBJ databases">
        <authorList>
            <person name="Sayadi A."/>
        </authorList>
    </citation>
    <scope>NUCLEOTIDE SEQUENCE [LARGE SCALE GENOMIC DNA]</scope>
</reference>
<dbReference type="AlphaFoldDB" id="A0A653CCL3"/>
<accession>A0A653CCL3</accession>
<evidence type="ECO:0000313" key="2">
    <source>
        <dbReference type="EMBL" id="VEN45439.1"/>
    </source>
</evidence>